<evidence type="ECO:0000313" key="3">
    <source>
        <dbReference type="EMBL" id="KAF7771639.1"/>
    </source>
</evidence>
<feature type="compositionally biased region" description="Polar residues" evidence="1">
    <location>
        <begin position="462"/>
        <end position="480"/>
    </location>
</feature>
<dbReference type="InterPro" id="IPR036236">
    <property type="entry name" value="Znf_C2H2_sf"/>
</dbReference>
<comment type="caution">
    <text evidence="3">The sequence shown here is derived from an EMBL/GenBank/DDBJ whole genome shotgun (WGS) entry which is preliminary data.</text>
</comment>
<proteinExistence type="predicted"/>
<protein>
    <recommendedName>
        <fullName evidence="2">C2H2-type domain-containing protein</fullName>
    </recommendedName>
</protein>
<feature type="region of interest" description="Disordered" evidence="1">
    <location>
        <begin position="232"/>
        <end position="283"/>
    </location>
</feature>
<gene>
    <name evidence="3" type="ORF">Agabi119p4_5950</name>
</gene>
<dbReference type="Gene3D" id="3.30.160.60">
    <property type="entry name" value="Classic Zinc Finger"/>
    <property type="match status" value="1"/>
</dbReference>
<evidence type="ECO:0000256" key="1">
    <source>
        <dbReference type="SAM" id="MobiDB-lite"/>
    </source>
</evidence>
<dbReference type="InterPro" id="IPR013087">
    <property type="entry name" value="Znf_C2H2_type"/>
</dbReference>
<name>A0A8H7F0Y4_AGABI</name>
<dbReference type="SMART" id="SM00355">
    <property type="entry name" value="ZnF_C2H2"/>
    <property type="match status" value="2"/>
</dbReference>
<dbReference type="SUPFAM" id="SSF57667">
    <property type="entry name" value="beta-beta-alpha zinc fingers"/>
    <property type="match status" value="1"/>
</dbReference>
<organism evidence="3 4">
    <name type="scientific">Agaricus bisporus var. burnettii</name>
    <dbReference type="NCBI Taxonomy" id="192524"/>
    <lineage>
        <taxon>Eukaryota</taxon>
        <taxon>Fungi</taxon>
        <taxon>Dikarya</taxon>
        <taxon>Basidiomycota</taxon>
        <taxon>Agaricomycotina</taxon>
        <taxon>Agaricomycetes</taxon>
        <taxon>Agaricomycetidae</taxon>
        <taxon>Agaricales</taxon>
        <taxon>Agaricineae</taxon>
        <taxon>Agaricaceae</taxon>
        <taxon>Agaricus</taxon>
    </lineage>
</organism>
<dbReference type="AlphaFoldDB" id="A0A8H7F0Y4"/>
<feature type="region of interest" description="Disordered" evidence="1">
    <location>
        <begin position="458"/>
        <end position="481"/>
    </location>
</feature>
<sequence>MVFPDQFRCGSVFGNKQEMMLGELLDNYADAVATDDLLKRPALNISRATRHNAQVLLSQHRLEHFRTLKGPLVPAGTLALCCYIFWLCVPLPSLCSLRPTLLPGQDSGCMSYSLSNPLGGCTSDQSIPPDHGVNRTWPKGFHTAFGRNTSHQSATNPTNPTVSYSPANSYHQLSPVYDPRSPDSFSRSFAQSSRETLFSLQTNTRFKCEPEFSPRNLSPSSATRQFYAEPHHLRGSTPSLASSGSTPPTGRSIHIPLTPDPNFQPGNTLPLSPNHYNNTKTNSPMPYNGSTGATPELGALHLEDSGFPLATSAGGLRPLERHSSSVLLDSTFNSQNLQRTHLDPLEFEHDLAALDAHTSNTGSLDEEYNDINISIVSDDPNPHNVPVTVMLDSQSGWNPPLSPLQFNAIPMDYEFDDSALQDDIYRGVTIGRPTWTLDVSSPVPSPNINVTYSPHNGRPESLTPSSSQTVFPGTSNQTGTPCKYESDPQGALEAIRNGQNDIVKNPRGVSDRTLEAARANRKREAKFWCNVCGNSQTSKQNLDNHIMSRHLQLKRFVCPVPGCDAKYGHARGVNRHLDNKHPGHRQGGVKGKRGPPKRTPT</sequence>
<dbReference type="Proteomes" id="UP000629468">
    <property type="component" value="Unassembled WGS sequence"/>
</dbReference>
<evidence type="ECO:0000313" key="4">
    <source>
        <dbReference type="Proteomes" id="UP000629468"/>
    </source>
</evidence>
<feature type="compositionally biased region" description="Polar residues" evidence="1">
    <location>
        <begin position="264"/>
        <end position="283"/>
    </location>
</feature>
<feature type="domain" description="C2H2-type" evidence="2">
    <location>
        <begin position="558"/>
        <end position="581"/>
    </location>
</feature>
<accession>A0A8H7F0Y4</accession>
<dbReference type="PROSITE" id="PS00028">
    <property type="entry name" value="ZINC_FINGER_C2H2_1"/>
    <property type="match status" value="1"/>
</dbReference>
<feature type="compositionally biased region" description="Basic residues" evidence="1">
    <location>
        <begin position="590"/>
        <end position="601"/>
    </location>
</feature>
<reference evidence="3 4" key="1">
    <citation type="journal article" name="Sci. Rep.">
        <title>Telomere-to-telomere assembled and centromere annotated genomes of the two main subspecies of the button mushroom Agaricus bisporus reveal especially polymorphic chromosome ends.</title>
        <authorList>
            <person name="Sonnenberg A.S.M."/>
            <person name="Sedaghat-Telgerd N."/>
            <person name="Lavrijssen B."/>
            <person name="Ohm R.A."/>
            <person name="Hendrickx P.M."/>
            <person name="Scholtmeijer K."/>
            <person name="Baars J.J.P."/>
            <person name="van Peer A."/>
        </authorList>
    </citation>
    <scope>NUCLEOTIDE SEQUENCE [LARGE SCALE GENOMIC DNA]</scope>
    <source>
        <strain evidence="3 4">H119_p4</strain>
    </source>
</reference>
<feature type="region of interest" description="Disordered" evidence="1">
    <location>
        <begin position="573"/>
        <end position="601"/>
    </location>
</feature>
<dbReference type="EMBL" id="JABXXO010000008">
    <property type="protein sequence ID" value="KAF7771639.1"/>
    <property type="molecule type" value="Genomic_DNA"/>
</dbReference>
<evidence type="ECO:0000259" key="2">
    <source>
        <dbReference type="PROSITE" id="PS00028"/>
    </source>
</evidence>
<feature type="compositionally biased region" description="Polar residues" evidence="1">
    <location>
        <begin position="236"/>
        <end position="249"/>
    </location>
</feature>